<dbReference type="PROSITE" id="PS50968">
    <property type="entry name" value="BIOTINYL_LIPOYL"/>
    <property type="match status" value="1"/>
</dbReference>
<reference evidence="12" key="1">
    <citation type="submission" date="2016-10" db="EMBL/GenBank/DDBJ databases">
        <authorList>
            <person name="Varghese N."/>
            <person name="Submissions S."/>
        </authorList>
    </citation>
    <scope>NUCLEOTIDE SEQUENCE [LARGE SCALE GENOMIC DNA]</scope>
    <source>
        <strain evidence="12">CGMCC 4.5579</strain>
    </source>
</reference>
<evidence type="ECO:0000313" key="11">
    <source>
        <dbReference type="EMBL" id="SFQ64833.1"/>
    </source>
</evidence>
<evidence type="ECO:0000256" key="2">
    <source>
        <dbReference type="ARBA" id="ARBA00017562"/>
    </source>
</evidence>
<evidence type="ECO:0000256" key="4">
    <source>
        <dbReference type="ARBA" id="ARBA00022832"/>
    </source>
</evidence>
<feature type="region of interest" description="Disordered" evidence="9">
    <location>
        <begin position="70"/>
        <end position="97"/>
    </location>
</feature>
<dbReference type="InterPro" id="IPR000089">
    <property type="entry name" value="Biotin_lipoyl"/>
</dbReference>
<dbReference type="NCBIfam" id="TIGR00531">
    <property type="entry name" value="BCCP"/>
    <property type="match status" value="1"/>
</dbReference>
<evidence type="ECO:0000259" key="10">
    <source>
        <dbReference type="PROSITE" id="PS50968"/>
    </source>
</evidence>
<accession>A0A1I6A885</accession>
<dbReference type="InterPro" id="IPR001249">
    <property type="entry name" value="AcCoA_biotinCC"/>
</dbReference>
<dbReference type="PROSITE" id="PS00188">
    <property type="entry name" value="BIOTIN"/>
    <property type="match status" value="1"/>
</dbReference>
<name>A0A1I6A885_9PSEU</name>
<dbReference type="GO" id="GO:0003989">
    <property type="term" value="F:acetyl-CoA carboxylase activity"/>
    <property type="evidence" value="ECO:0007669"/>
    <property type="project" value="InterPro"/>
</dbReference>
<evidence type="ECO:0000256" key="5">
    <source>
        <dbReference type="ARBA" id="ARBA00023098"/>
    </source>
</evidence>
<dbReference type="RefSeq" id="WP_208326022.1">
    <property type="nucleotide sequence ID" value="NZ_FOWW01000011.1"/>
</dbReference>
<gene>
    <name evidence="11" type="ORF">SAMN05421810_111163</name>
</gene>
<evidence type="ECO:0000313" key="12">
    <source>
        <dbReference type="Proteomes" id="UP000198727"/>
    </source>
</evidence>
<dbReference type="SUPFAM" id="SSF51230">
    <property type="entry name" value="Single hybrid motif"/>
    <property type="match status" value="1"/>
</dbReference>
<keyword evidence="3 8" id="KW-0444">Lipid biosynthesis</keyword>
<feature type="domain" description="Lipoyl-binding" evidence="10">
    <location>
        <begin position="96"/>
        <end position="172"/>
    </location>
</feature>
<feature type="compositionally biased region" description="Low complexity" evidence="9">
    <location>
        <begin position="70"/>
        <end position="83"/>
    </location>
</feature>
<dbReference type="InterPro" id="IPR011053">
    <property type="entry name" value="Single_hybrid_motif"/>
</dbReference>
<comment type="function">
    <text evidence="8">This protein is a component of the acetyl coenzyme A carboxylase complex; first, biotin carboxylase catalyzes the carboxylation of the carrier protein and then the transcarboxylase transfers the carboxyl group to form malonyl-CoA.</text>
</comment>
<evidence type="ECO:0000256" key="7">
    <source>
        <dbReference type="ARBA" id="ARBA00023267"/>
    </source>
</evidence>
<keyword evidence="12" id="KW-1185">Reference proteome</keyword>
<dbReference type="STRING" id="587909.SAMN05421810_111163"/>
<dbReference type="Gene3D" id="2.40.50.100">
    <property type="match status" value="1"/>
</dbReference>
<dbReference type="InterPro" id="IPR050709">
    <property type="entry name" value="Biotin_Carboxyl_Carrier/Decarb"/>
</dbReference>
<dbReference type="GO" id="GO:0009317">
    <property type="term" value="C:acetyl-CoA carboxylase complex"/>
    <property type="evidence" value="ECO:0007669"/>
    <property type="project" value="InterPro"/>
</dbReference>
<dbReference type="PRINTS" id="PR01071">
    <property type="entry name" value="ACOABIOTINCC"/>
</dbReference>
<dbReference type="Proteomes" id="UP000198727">
    <property type="component" value="Unassembled WGS sequence"/>
</dbReference>
<evidence type="ECO:0000256" key="1">
    <source>
        <dbReference type="ARBA" id="ARBA00005194"/>
    </source>
</evidence>
<dbReference type="GO" id="GO:0006633">
    <property type="term" value="P:fatty acid biosynthetic process"/>
    <property type="evidence" value="ECO:0007669"/>
    <property type="project" value="UniProtKB-UniPathway"/>
</dbReference>
<dbReference type="InterPro" id="IPR001882">
    <property type="entry name" value="Biotin_BS"/>
</dbReference>
<keyword evidence="6 8" id="KW-0275">Fatty acid biosynthesis</keyword>
<dbReference type="Pfam" id="PF00364">
    <property type="entry name" value="Biotin_lipoyl"/>
    <property type="match status" value="1"/>
</dbReference>
<evidence type="ECO:0000256" key="8">
    <source>
        <dbReference type="RuleBase" id="RU364072"/>
    </source>
</evidence>
<dbReference type="EMBL" id="FOWW01000011">
    <property type="protein sequence ID" value="SFQ64833.1"/>
    <property type="molecule type" value="Genomic_DNA"/>
</dbReference>
<proteinExistence type="predicted"/>
<evidence type="ECO:0000256" key="6">
    <source>
        <dbReference type="ARBA" id="ARBA00023160"/>
    </source>
</evidence>
<keyword evidence="5 8" id="KW-0443">Lipid metabolism</keyword>
<dbReference type="PANTHER" id="PTHR45266">
    <property type="entry name" value="OXALOACETATE DECARBOXYLASE ALPHA CHAIN"/>
    <property type="match status" value="1"/>
</dbReference>
<organism evidence="11 12">
    <name type="scientific">Amycolatopsis arida</name>
    <dbReference type="NCBI Taxonomy" id="587909"/>
    <lineage>
        <taxon>Bacteria</taxon>
        <taxon>Bacillati</taxon>
        <taxon>Actinomycetota</taxon>
        <taxon>Actinomycetes</taxon>
        <taxon>Pseudonocardiales</taxon>
        <taxon>Pseudonocardiaceae</taxon>
        <taxon>Amycolatopsis</taxon>
    </lineage>
</organism>
<dbReference type="CDD" id="cd06850">
    <property type="entry name" value="biotinyl_domain"/>
    <property type="match status" value="1"/>
</dbReference>
<keyword evidence="7 8" id="KW-0092">Biotin</keyword>
<keyword evidence="4 8" id="KW-0276">Fatty acid metabolism</keyword>
<evidence type="ECO:0000256" key="9">
    <source>
        <dbReference type="SAM" id="MobiDB-lite"/>
    </source>
</evidence>
<sequence length="177" mass="18363">MTTQDRALRDATGQDSGLFDGVALGSLGAVEEMCRNIGRLANLGDRAVRRVSMTVGPASVEVEWHADPTAPAGAAASTPGTGADAEERSGQAPVEGHEIRSPLVGTFYAAPEPGARPFVEVGQFVTAGQQVGIVEAMKLMNPVTADAEGQVLQILVDNGEAVEFDQPLLLLSPAEPE</sequence>
<dbReference type="AlphaFoldDB" id="A0A1I6A885"/>
<comment type="pathway">
    <text evidence="1 8">Lipid metabolism; fatty acid biosynthesis.</text>
</comment>
<feature type="compositionally biased region" description="Basic and acidic residues" evidence="9">
    <location>
        <begin position="85"/>
        <end position="97"/>
    </location>
</feature>
<evidence type="ECO:0000256" key="3">
    <source>
        <dbReference type="ARBA" id="ARBA00022516"/>
    </source>
</evidence>
<dbReference type="PANTHER" id="PTHR45266:SF3">
    <property type="entry name" value="OXALOACETATE DECARBOXYLASE ALPHA CHAIN"/>
    <property type="match status" value="1"/>
</dbReference>
<dbReference type="UniPathway" id="UPA00094"/>
<protein>
    <recommendedName>
        <fullName evidence="2 8">Biotin carboxyl carrier protein of acetyl-CoA carboxylase</fullName>
    </recommendedName>
</protein>